<feature type="transmembrane region" description="Helical" evidence="1">
    <location>
        <begin position="291"/>
        <end position="311"/>
    </location>
</feature>
<dbReference type="EMBL" id="MLAK01000815">
    <property type="protein sequence ID" value="OHT03810.1"/>
    <property type="molecule type" value="Genomic_DNA"/>
</dbReference>
<organism evidence="2 3">
    <name type="scientific">Tritrichomonas foetus</name>
    <dbReference type="NCBI Taxonomy" id="1144522"/>
    <lineage>
        <taxon>Eukaryota</taxon>
        <taxon>Metamonada</taxon>
        <taxon>Parabasalia</taxon>
        <taxon>Tritrichomonadida</taxon>
        <taxon>Tritrichomonadidae</taxon>
        <taxon>Tritrichomonas</taxon>
    </lineage>
</organism>
<evidence type="ECO:0000313" key="3">
    <source>
        <dbReference type="Proteomes" id="UP000179807"/>
    </source>
</evidence>
<keyword evidence="1" id="KW-1133">Transmembrane helix</keyword>
<dbReference type="AlphaFoldDB" id="A0A1J4JYN7"/>
<evidence type="ECO:0000313" key="2">
    <source>
        <dbReference type="EMBL" id="OHT03810.1"/>
    </source>
</evidence>
<keyword evidence="1" id="KW-0472">Membrane</keyword>
<feature type="transmembrane region" description="Helical" evidence="1">
    <location>
        <begin position="209"/>
        <end position="225"/>
    </location>
</feature>
<proteinExistence type="predicted"/>
<feature type="transmembrane region" description="Helical" evidence="1">
    <location>
        <begin position="40"/>
        <end position="62"/>
    </location>
</feature>
<evidence type="ECO:0000256" key="1">
    <source>
        <dbReference type="SAM" id="Phobius"/>
    </source>
</evidence>
<feature type="transmembrane region" description="Helical" evidence="1">
    <location>
        <begin position="805"/>
        <end position="826"/>
    </location>
</feature>
<comment type="caution">
    <text evidence="2">The sequence shown here is derived from an EMBL/GenBank/DDBJ whole genome shotgun (WGS) entry which is preliminary data.</text>
</comment>
<name>A0A1J4JYN7_9EUKA</name>
<feature type="transmembrane region" description="Helical" evidence="1">
    <location>
        <begin position="581"/>
        <end position="603"/>
    </location>
</feature>
<feature type="transmembrane region" description="Helical" evidence="1">
    <location>
        <begin position="867"/>
        <end position="883"/>
    </location>
</feature>
<keyword evidence="1" id="KW-0812">Transmembrane</keyword>
<dbReference type="RefSeq" id="XP_068356946.1">
    <property type="nucleotide sequence ID" value="XM_068490132.1"/>
</dbReference>
<reference evidence="2" key="1">
    <citation type="submission" date="2016-10" db="EMBL/GenBank/DDBJ databases">
        <authorList>
            <person name="Benchimol M."/>
            <person name="Almeida L.G."/>
            <person name="Vasconcelos A.T."/>
            <person name="Perreira-Neves A."/>
            <person name="Rosa I.A."/>
            <person name="Tasca T."/>
            <person name="Bogo M.R."/>
            <person name="de Souza W."/>
        </authorList>
    </citation>
    <scope>NUCLEOTIDE SEQUENCE [LARGE SCALE GENOMIC DNA]</scope>
    <source>
        <strain evidence="2">K</strain>
    </source>
</reference>
<feature type="transmembrane region" description="Helical" evidence="1">
    <location>
        <begin position="126"/>
        <end position="150"/>
    </location>
</feature>
<dbReference type="GeneID" id="94824836"/>
<protein>
    <submittedName>
        <fullName evidence="2">Uncharacterized protein</fullName>
    </submittedName>
</protein>
<gene>
    <name evidence="2" type="ORF">TRFO_01497</name>
</gene>
<dbReference type="Proteomes" id="UP000179807">
    <property type="component" value="Unassembled WGS sequence"/>
</dbReference>
<keyword evidence="3" id="KW-1185">Reference proteome</keyword>
<feature type="transmembrane region" description="Helical" evidence="1">
    <location>
        <begin position="262"/>
        <end position="279"/>
    </location>
</feature>
<accession>A0A1J4JYN7</accession>
<dbReference type="VEuPathDB" id="TrichDB:TRFO_01497"/>
<feature type="transmembrane region" description="Helical" evidence="1">
    <location>
        <begin position="97"/>
        <end position="114"/>
    </location>
</feature>
<sequence length="884" mass="103236">MKGTEIPADYCFDVFQFPDNFHFFSYVHNKSIFISYLPKFLVIFAFIQATFAVFLPFFIISMETGKDSLISRLIVNIIGFESYSTFLQDKIISNRPFIFLLSIIAIYLICRYFYGNNIVTTIFIQLRVYSLFFIPSIFFINVLFITFWNYSYSIHNEILQIKSTKALIQQIFILIIIIFFKYQTSPLLYDTPLFGGNNLPSRLIPVDRWISVLSRIFLFAIIFLFPCKASYLFFSTFEIIITTIDIKSIFRHPFLDVFNNALITSSKITAIVVSFLVYVKVFTDDQISDKTYLIISLTSFLTLIFIFYNYFGYNHDFIVSCLVSNEPIQTTSKETAMAIAQIAFIEERINENVINCLSDIYNKTSDFHVLLYLVYCKLSAKNNFYNNDPNLINEVYIMMNTKNICYTSKYAVYQIFKLFSSTRSEFLPIPTLNDFIDRIHKYLCKSDNFWTLMIEGRVATAARLNYELGHELHLLKEEFRILESFYPNNPTILHYKKSFFFDDTNSTINSNLPLNKNSTQSVSNAASTKVSNSSSNQSIQFKEVTNPEINLKSSTNSDISTYDEQIMRNIKNMLKINYSPLYIYLYLVFTVIFLAVAFCYLTYPFISLKDALSNTSIIPIFIKPTINIIHNWMKLTLCDHYLSHSPNYSFVSNDTVQVWNLKNLTDLDQMFVYLKKDRLKNLAHTQENVTQFMHLFTQWSSIQSINPLKTIWLESSIPYFPGANDNAMKDILIDLHSLLFYITSQLKINDVDEYGIPFNSFIYHNDIFRRHFNLSISVSLKLLDSLYAMENIIDDSRKLLSNDFLIINCAIFFSFLIPIIGIIHYFTCKHLYNFIVYHFRPSSHPNSTKFNDLKRTNKIEPFTTSKSTIKLIIALFLMSIVYIT</sequence>